<comment type="caution">
    <text evidence="5">The sequence shown here is derived from an EMBL/GenBank/DDBJ whole genome shotgun (WGS) entry which is preliminary data.</text>
</comment>
<keyword evidence="6" id="KW-1185">Reference proteome</keyword>
<keyword evidence="3" id="KW-0106">Calcium</keyword>
<evidence type="ECO:0000256" key="1">
    <source>
        <dbReference type="ARBA" id="ARBA00022723"/>
    </source>
</evidence>
<dbReference type="FunFam" id="1.10.238.10:FF:000001">
    <property type="entry name" value="Calmodulin 1"/>
    <property type="match status" value="1"/>
</dbReference>
<evidence type="ECO:0000313" key="6">
    <source>
        <dbReference type="Proteomes" id="UP000019763"/>
    </source>
</evidence>
<feature type="domain" description="EF-hand" evidence="4">
    <location>
        <begin position="8"/>
        <end position="43"/>
    </location>
</feature>
<dbReference type="GO" id="GO:0005509">
    <property type="term" value="F:calcium ion binding"/>
    <property type="evidence" value="ECO:0007669"/>
    <property type="project" value="InterPro"/>
</dbReference>
<dbReference type="eggNOG" id="KOG0028">
    <property type="taxonomic scope" value="Eukaryota"/>
</dbReference>
<dbReference type="OrthoDB" id="26525at2759"/>
<reference evidence="5" key="1">
    <citation type="submission" date="2013-12" db="EMBL/GenBank/DDBJ databases">
        <authorList>
            <person name="Omoto C.K."/>
            <person name="Sibley D."/>
            <person name="Venepally P."/>
            <person name="Hadjithomas M."/>
            <person name="Karamycheva S."/>
            <person name="Brunk B."/>
            <person name="Roos D."/>
            <person name="Caler E."/>
            <person name="Lorenzi H."/>
        </authorList>
    </citation>
    <scope>NUCLEOTIDE SEQUENCE</scope>
</reference>
<dbReference type="PROSITE" id="PS00018">
    <property type="entry name" value="EF_HAND_1"/>
    <property type="match status" value="1"/>
</dbReference>
<protein>
    <submittedName>
        <fullName evidence="5">Centrin</fullName>
    </submittedName>
</protein>
<evidence type="ECO:0000256" key="2">
    <source>
        <dbReference type="ARBA" id="ARBA00022737"/>
    </source>
</evidence>
<dbReference type="CDD" id="cd00051">
    <property type="entry name" value="EFh"/>
    <property type="match status" value="1"/>
</dbReference>
<keyword evidence="2" id="KW-0677">Repeat</keyword>
<evidence type="ECO:0000313" key="5">
    <source>
        <dbReference type="EMBL" id="EZG44168.1"/>
    </source>
</evidence>
<dbReference type="Gene3D" id="1.10.238.10">
    <property type="entry name" value="EF-hand"/>
    <property type="match status" value="2"/>
</dbReference>
<dbReference type="InterPro" id="IPR011992">
    <property type="entry name" value="EF-hand-dom_pair"/>
</dbReference>
<name>A0A023B0E9_GRENI</name>
<dbReference type="EMBL" id="AFNH02001126">
    <property type="protein sequence ID" value="EZG44168.1"/>
    <property type="molecule type" value="Genomic_DNA"/>
</dbReference>
<dbReference type="GeneID" id="22915272"/>
<proteinExistence type="predicted"/>
<dbReference type="InterPro" id="IPR002048">
    <property type="entry name" value="EF_hand_dom"/>
</dbReference>
<sequence length="116" mass="13329">MKALGFEITKQHIMDVMKQFDPQNTGYISFNDFITLMTDRITSRDPMEEIALAFKLFDDDDSGLITLDKLKRVAMQLGEDLTDEELKSMIEEFDKDMDGCIDQKEFAAIMTQAALF</sequence>
<dbReference type="VEuPathDB" id="CryptoDB:GNI_151250"/>
<accession>A0A023B0E9</accession>
<dbReference type="SUPFAM" id="SSF47473">
    <property type="entry name" value="EF-hand"/>
    <property type="match status" value="1"/>
</dbReference>
<dbReference type="PROSITE" id="PS50222">
    <property type="entry name" value="EF_HAND_2"/>
    <property type="match status" value="3"/>
</dbReference>
<dbReference type="Pfam" id="PF13499">
    <property type="entry name" value="EF-hand_7"/>
    <property type="match status" value="1"/>
</dbReference>
<feature type="domain" description="EF-hand" evidence="4">
    <location>
        <begin position="81"/>
        <end position="116"/>
    </location>
</feature>
<dbReference type="InterPro" id="IPR050230">
    <property type="entry name" value="CALM/Myosin/TropC-like"/>
</dbReference>
<dbReference type="AlphaFoldDB" id="A0A023B0E9"/>
<dbReference type="SMART" id="SM00054">
    <property type="entry name" value="EFh"/>
    <property type="match status" value="3"/>
</dbReference>
<keyword evidence="1" id="KW-0479">Metal-binding</keyword>
<dbReference type="RefSeq" id="XP_011132779.1">
    <property type="nucleotide sequence ID" value="XM_011134477.1"/>
</dbReference>
<gene>
    <name evidence="5" type="ORF">GNI_151250</name>
</gene>
<organism evidence="5 6">
    <name type="scientific">Gregarina niphandrodes</name>
    <name type="common">Septate eugregarine</name>
    <dbReference type="NCBI Taxonomy" id="110365"/>
    <lineage>
        <taxon>Eukaryota</taxon>
        <taxon>Sar</taxon>
        <taxon>Alveolata</taxon>
        <taxon>Apicomplexa</taxon>
        <taxon>Conoidasida</taxon>
        <taxon>Gregarinasina</taxon>
        <taxon>Eugregarinorida</taxon>
        <taxon>Gregarinidae</taxon>
        <taxon>Gregarina</taxon>
    </lineage>
</organism>
<dbReference type="Proteomes" id="UP000019763">
    <property type="component" value="Unassembled WGS sequence"/>
</dbReference>
<dbReference type="Pfam" id="PF13833">
    <property type="entry name" value="EF-hand_8"/>
    <property type="match status" value="1"/>
</dbReference>
<dbReference type="PANTHER" id="PTHR23048">
    <property type="entry name" value="MYOSIN LIGHT CHAIN 1, 3"/>
    <property type="match status" value="1"/>
</dbReference>
<evidence type="ECO:0000259" key="4">
    <source>
        <dbReference type="PROSITE" id="PS50222"/>
    </source>
</evidence>
<dbReference type="InterPro" id="IPR018247">
    <property type="entry name" value="EF_Hand_1_Ca_BS"/>
</dbReference>
<dbReference type="GO" id="GO:0016460">
    <property type="term" value="C:myosin II complex"/>
    <property type="evidence" value="ECO:0007669"/>
    <property type="project" value="TreeGrafter"/>
</dbReference>
<dbReference type="PANTHER" id="PTHR23048:SF48">
    <property type="entry name" value="CENTRIN 3"/>
    <property type="match status" value="1"/>
</dbReference>
<feature type="domain" description="EF-hand" evidence="4">
    <location>
        <begin position="45"/>
        <end position="80"/>
    </location>
</feature>
<evidence type="ECO:0000256" key="3">
    <source>
        <dbReference type="ARBA" id="ARBA00022837"/>
    </source>
</evidence>
<dbReference type="OMA" id="RGYNKIC"/>